<dbReference type="EC" id="2.7.7.87" evidence="3"/>
<dbReference type="GO" id="GO:0003725">
    <property type="term" value="F:double-stranded RNA binding"/>
    <property type="evidence" value="ECO:0007669"/>
    <property type="project" value="InterPro"/>
</dbReference>
<protein>
    <recommendedName>
        <fullName evidence="10">L-threonylcarbamoyladenylate synthase</fullName>
        <ecNumber evidence="3">2.7.7.87</ecNumber>
    </recommendedName>
    <alternativeName>
        <fullName evidence="10">L-threonylcarbamoyladenylate synthase</fullName>
    </alternativeName>
</protein>
<dbReference type="GO" id="GO:0000049">
    <property type="term" value="F:tRNA binding"/>
    <property type="evidence" value="ECO:0007669"/>
    <property type="project" value="TreeGrafter"/>
</dbReference>
<evidence type="ECO:0000256" key="11">
    <source>
        <dbReference type="ARBA" id="ARBA00048366"/>
    </source>
</evidence>
<dbReference type="GO" id="GO:0005737">
    <property type="term" value="C:cytoplasm"/>
    <property type="evidence" value="ECO:0007669"/>
    <property type="project" value="UniProtKB-SubCell"/>
</dbReference>
<feature type="domain" description="YrdC-like" evidence="12">
    <location>
        <begin position="10"/>
        <end position="193"/>
    </location>
</feature>
<evidence type="ECO:0000256" key="6">
    <source>
        <dbReference type="ARBA" id="ARBA00022694"/>
    </source>
</evidence>
<proteinExistence type="inferred from homology"/>
<keyword evidence="9" id="KW-0067">ATP-binding</keyword>
<evidence type="ECO:0000313" key="14">
    <source>
        <dbReference type="Proteomes" id="UP000233414"/>
    </source>
</evidence>
<evidence type="ECO:0000256" key="10">
    <source>
        <dbReference type="ARBA" id="ARBA00029774"/>
    </source>
</evidence>
<dbReference type="PANTHER" id="PTHR17490:SF16">
    <property type="entry name" value="THREONYLCARBAMOYL-AMP SYNTHASE"/>
    <property type="match status" value="1"/>
</dbReference>
<keyword evidence="4" id="KW-0963">Cytoplasm</keyword>
<name>A0A2N1UP33_9BACT</name>
<reference evidence="13 14" key="1">
    <citation type="journal article" date="2017" name="ISME J.">
        <title>Potential for microbial H2 and metal transformations associated with novel bacteria and archaea in deep terrestrial subsurface sediments.</title>
        <authorList>
            <person name="Hernsdorf A.W."/>
            <person name="Amano Y."/>
            <person name="Miyakawa K."/>
            <person name="Ise K."/>
            <person name="Suzuki Y."/>
            <person name="Anantharaman K."/>
            <person name="Probst A."/>
            <person name="Burstein D."/>
            <person name="Thomas B.C."/>
            <person name="Banfield J.F."/>
        </authorList>
    </citation>
    <scope>NUCLEOTIDE SEQUENCE [LARGE SCALE GENOMIC DNA]</scope>
    <source>
        <strain evidence="13">HGW-Kuenenbacteria-1</strain>
    </source>
</reference>
<dbReference type="PANTHER" id="PTHR17490">
    <property type="entry name" value="SUA5"/>
    <property type="match status" value="1"/>
</dbReference>
<evidence type="ECO:0000256" key="9">
    <source>
        <dbReference type="ARBA" id="ARBA00022840"/>
    </source>
</evidence>
<evidence type="ECO:0000256" key="7">
    <source>
        <dbReference type="ARBA" id="ARBA00022695"/>
    </source>
</evidence>
<comment type="caution">
    <text evidence="13">The sequence shown here is derived from an EMBL/GenBank/DDBJ whole genome shotgun (WGS) entry which is preliminary data.</text>
</comment>
<dbReference type="InterPro" id="IPR006070">
    <property type="entry name" value="Sua5-like_dom"/>
</dbReference>
<dbReference type="EMBL" id="PGYQ01000001">
    <property type="protein sequence ID" value="PKL72655.1"/>
    <property type="molecule type" value="Genomic_DNA"/>
</dbReference>
<keyword evidence="8" id="KW-0547">Nucleotide-binding</keyword>
<dbReference type="GO" id="GO:0061710">
    <property type="term" value="F:L-threonylcarbamoyladenylate synthase"/>
    <property type="evidence" value="ECO:0007669"/>
    <property type="project" value="UniProtKB-EC"/>
</dbReference>
<dbReference type="SUPFAM" id="SSF55821">
    <property type="entry name" value="YrdC/RibB"/>
    <property type="match status" value="1"/>
</dbReference>
<evidence type="ECO:0000256" key="8">
    <source>
        <dbReference type="ARBA" id="ARBA00022741"/>
    </source>
</evidence>
<gene>
    <name evidence="13" type="ORF">CVV26_00070</name>
</gene>
<dbReference type="Pfam" id="PF01300">
    <property type="entry name" value="Sua5_yciO_yrdC"/>
    <property type="match status" value="1"/>
</dbReference>
<organism evidence="13 14">
    <name type="scientific">Candidatus Kuenenbacteria bacterium HGW-Kuenenbacteria-1</name>
    <dbReference type="NCBI Taxonomy" id="2013812"/>
    <lineage>
        <taxon>Bacteria</taxon>
        <taxon>Candidatus Kueneniibacteriota</taxon>
    </lineage>
</organism>
<comment type="catalytic activity">
    <reaction evidence="11">
        <text>L-threonine + hydrogencarbonate + ATP = L-threonylcarbamoyladenylate + diphosphate + H2O</text>
        <dbReference type="Rhea" id="RHEA:36407"/>
        <dbReference type="ChEBI" id="CHEBI:15377"/>
        <dbReference type="ChEBI" id="CHEBI:17544"/>
        <dbReference type="ChEBI" id="CHEBI:30616"/>
        <dbReference type="ChEBI" id="CHEBI:33019"/>
        <dbReference type="ChEBI" id="CHEBI:57926"/>
        <dbReference type="ChEBI" id="CHEBI:73682"/>
        <dbReference type="EC" id="2.7.7.87"/>
    </reaction>
</comment>
<evidence type="ECO:0000256" key="3">
    <source>
        <dbReference type="ARBA" id="ARBA00012584"/>
    </source>
</evidence>
<dbReference type="InterPro" id="IPR017945">
    <property type="entry name" value="DHBP_synth_RibB-like_a/b_dom"/>
</dbReference>
<dbReference type="Gene3D" id="3.90.870.10">
    <property type="entry name" value="DHBP synthase"/>
    <property type="match status" value="1"/>
</dbReference>
<keyword evidence="7" id="KW-0548">Nucleotidyltransferase</keyword>
<evidence type="ECO:0000313" key="13">
    <source>
        <dbReference type="EMBL" id="PKL72655.1"/>
    </source>
</evidence>
<comment type="similarity">
    <text evidence="2">Belongs to the SUA5 family.</text>
</comment>
<evidence type="ECO:0000256" key="5">
    <source>
        <dbReference type="ARBA" id="ARBA00022679"/>
    </source>
</evidence>
<keyword evidence="5" id="KW-0808">Transferase</keyword>
<dbReference type="GO" id="GO:0005524">
    <property type="term" value="F:ATP binding"/>
    <property type="evidence" value="ECO:0007669"/>
    <property type="project" value="UniProtKB-KW"/>
</dbReference>
<dbReference type="GO" id="GO:0006450">
    <property type="term" value="P:regulation of translational fidelity"/>
    <property type="evidence" value="ECO:0007669"/>
    <property type="project" value="TreeGrafter"/>
</dbReference>
<dbReference type="GO" id="GO:0008033">
    <property type="term" value="P:tRNA processing"/>
    <property type="evidence" value="ECO:0007669"/>
    <property type="project" value="UniProtKB-KW"/>
</dbReference>
<evidence type="ECO:0000259" key="12">
    <source>
        <dbReference type="PROSITE" id="PS51163"/>
    </source>
</evidence>
<accession>A0A2N1UP33</accession>
<dbReference type="AlphaFoldDB" id="A0A2N1UP33"/>
<sequence length="201" mass="22976">MTKFNECFLKNSSQKIAFFLKEGIIGVIPTDTIYGICGLALNKKTVEKIYKLKKRKPTKPMIILISCLDDLKIFKIKLKLWQKNFLLKIWPSKISIILNCPFLEFSYLHRGAETLCFRIPAKKQLIKILKISGPLIAPSANLEDFAPAETISQAKKYFKDKVFYYNVGELTGSASTLIDLTKKPIKILRKGADFKRLNLID</sequence>
<evidence type="ECO:0000256" key="1">
    <source>
        <dbReference type="ARBA" id="ARBA00004496"/>
    </source>
</evidence>
<keyword evidence="6" id="KW-0819">tRNA processing</keyword>
<dbReference type="InterPro" id="IPR050156">
    <property type="entry name" value="TC-AMP_synthase_SUA5"/>
</dbReference>
<comment type="subcellular location">
    <subcellularLocation>
        <location evidence="1">Cytoplasm</location>
    </subcellularLocation>
</comment>
<dbReference type="Proteomes" id="UP000233414">
    <property type="component" value="Unassembled WGS sequence"/>
</dbReference>
<dbReference type="PROSITE" id="PS51163">
    <property type="entry name" value="YRDC"/>
    <property type="match status" value="1"/>
</dbReference>
<evidence type="ECO:0000256" key="4">
    <source>
        <dbReference type="ARBA" id="ARBA00022490"/>
    </source>
</evidence>
<evidence type="ECO:0000256" key="2">
    <source>
        <dbReference type="ARBA" id="ARBA00007663"/>
    </source>
</evidence>